<proteinExistence type="predicted"/>
<dbReference type="InterPro" id="IPR005829">
    <property type="entry name" value="Sugar_transporter_CS"/>
</dbReference>
<keyword evidence="4 6" id="KW-0472">Membrane</keyword>
<dbReference type="PROSITE" id="PS50850">
    <property type="entry name" value="MFS"/>
    <property type="match status" value="1"/>
</dbReference>
<dbReference type="Gene3D" id="1.20.1250.20">
    <property type="entry name" value="MFS general substrate transporter like domains"/>
    <property type="match status" value="2"/>
</dbReference>
<dbReference type="Proteomes" id="UP000400924">
    <property type="component" value="Unassembled WGS sequence"/>
</dbReference>
<gene>
    <name evidence="8" type="ORF">FNH08_22555</name>
</gene>
<dbReference type="PANTHER" id="PTHR23508:SF10">
    <property type="entry name" value="CARBOXYLIC ACID TRANSPORTER PROTEIN HOMOLOG"/>
    <property type="match status" value="1"/>
</dbReference>
<feature type="transmembrane region" description="Helical" evidence="6">
    <location>
        <begin position="88"/>
        <end position="111"/>
    </location>
</feature>
<dbReference type="GO" id="GO:0005886">
    <property type="term" value="C:plasma membrane"/>
    <property type="evidence" value="ECO:0007669"/>
    <property type="project" value="UniProtKB-SubCell"/>
</dbReference>
<dbReference type="SUPFAM" id="SSF103473">
    <property type="entry name" value="MFS general substrate transporter"/>
    <property type="match status" value="1"/>
</dbReference>
<feature type="domain" description="Major facilitator superfamily (MFS) profile" evidence="7">
    <location>
        <begin position="55"/>
        <end position="473"/>
    </location>
</feature>
<accession>A0A5N8XKP2</accession>
<evidence type="ECO:0000256" key="4">
    <source>
        <dbReference type="ARBA" id="ARBA00023136"/>
    </source>
</evidence>
<organism evidence="8 9">
    <name type="scientific">Streptomyces spongiae</name>
    <dbReference type="NCBI Taxonomy" id="565072"/>
    <lineage>
        <taxon>Bacteria</taxon>
        <taxon>Bacillati</taxon>
        <taxon>Actinomycetota</taxon>
        <taxon>Actinomycetes</taxon>
        <taxon>Kitasatosporales</taxon>
        <taxon>Streptomycetaceae</taxon>
        <taxon>Streptomyces</taxon>
    </lineage>
</organism>
<evidence type="ECO:0000259" key="7">
    <source>
        <dbReference type="PROSITE" id="PS50850"/>
    </source>
</evidence>
<feature type="transmembrane region" description="Helical" evidence="6">
    <location>
        <begin position="359"/>
        <end position="377"/>
    </location>
</feature>
<feature type="transmembrane region" description="Helical" evidence="6">
    <location>
        <begin position="123"/>
        <end position="142"/>
    </location>
</feature>
<feature type="transmembrane region" description="Helical" evidence="6">
    <location>
        <begin position="210"/>
        <end position="231"/>
    </location>
</feature>
<feature type="transmembrane region" description="Helical" evidence="6">
    <location>
        <begin position="180"/>
        <end position="204"/>
    </location>
</feature>
<feature type="transmembrane region" description="Helical" evidence="6">
    <location>
        <begin position="449"/>
        <end position="469"/>
    </location>
</feature>
<feature type="transmembrane region" description="Helical" evidence="6">
    <location>
        <begin position="418"/>
        <end position="443"/>
    </location>
</feature>
<evidence type="ECO:0000256" key="3">
    <source>
        <dbReference type="ARBA" id="ARBA00022989"/>
    </source>
</evidence>
<feature type="transmembrane region" description="Helical" evidence="6">
    <location>
        <begin position="330"/>
        <end position="352"/>
    </location>
</feature>
<dbReference type="AlphaFoldDB" id="A0A5N8XKP2"/>
<feature type="transmembrane region" description="Helical" evidence="6">
    <location>
        <begin position="53"/>
        <end position="76"/>
    </location>
</feature>
<dbReference type="InterPro" id="IPR036259">
    <property type="entry name" value="MFS_trans_sf"/>
</dbReference>
<feature type="transmembrane region" description="Helical" evidence="6">
    <location>
        <begin position="291"/>
        <end position="310"/>
    </location>
</feature>
<dbReference type="InterPro" id="IPR011701">
    <property type="entry name" value="MFS"/>
</dbReference>
<feature type="transmembrane region" description="Helical" evidence="6">
    <location>
        <begin position="148"/>
        <end position="168"/>
    </location>
</feature>
<name>A0A5N8XKP2_9ACTN</name>
<dbReference type="Pfam" id="PF07690">
    <property type="entry name" value="MFS_1"/>
    <property type="match status" value="1"/>
</dbReference>
<dbReference type="PANTHER" id="PTHR23508">
    <property type="entry name" value="CARBOXYLIC ACID TRANSPORTER PROTEIN HOMOLOG"/>
    <property type="match status" value="1"/>
</dbReference>
<reference evidence="8 9" key="1">
    <citation type="submission" date="2019-07" db="EMBL/GenBank/DDBJ databases">
        <title>New species of Amycolatopsis and Streptomyces.</title>
        <authorList>
            <person name="Duangmal K."/>
            <person name="Teo W.F.A."/>
            <person name="Lipun K."/>
        </authorList>
    </citation>
    <scope>NUCLEOTIDE SEQUENCE [LARGE SCALE GENOMIC DNA]</scope>
    <source>
        <strain evidence="8 9">NBRC 106415</strain>
    </source>
</reference>
<evidence type="ECO:0000313" key="9">
    <source>
        <dbReference type="Proteomes" id="UP000400924"/>
    </source>
</evidence>
<comment type="caution">
    <text evidence="8">The sequence shown here is derived from an EMBL/GenBank/DDBJ whole genome shotgun (WGS) entry which is preliminary data.</text>
</comment>
<sequence>MAPFGLRLPATNLRTPHSSAREIHRQSPARGIVMHEQSLGGSGGKATWPPVTLLVLAICGTAIVADGYDVVIYGAVIPSLLHEHGWGLTPAGAGLIGSFALIGMLIGATTVGTLTDVLGRRRMLIGCLAWFSVMTGLCAIATSPEVFGAFRFLAGLGLGGVLPTASALSGEYSHPKARNLVFAIIFSGFPVGGIIAAFTGMFVIPRFGWQAMFLLGLLPLVLIVPVALKFLPESIAFLRAKGKHTEAEQTTRRWNIPLQEAREEAPTSTQAPAGTGPESMSPVKALLSRDYIVATLCFLAMSCLCLFMIYGYNTWLPEIMRRAGYSSGSALGFLLMFNLGAVVGQLLISLAADRLGSKPIIVTTYLLASVAVILLSLRLPTAVLYAAVALGGVGAMGTQTFLLAYVSKYYPVRMGATALGWALGFGRLGSMLAPPLLGLIIGAGLALQWNFYALAVPGVIGAALIGLVPRAPGEAAPVRYASTDGTMRSLPEAT</sequence>
<evidence type="ECO:0000256" key="6">
    <source>
        <dbReference type="SAM" id="Phobius"/>
    </source>
</evidence>
<evidence type="ECO:0000313" key="8">
    <source>
        <dbReference type="EMBL" id="MPY59844.1"/>
    </source>
</evidence>
<evidence type="ECO:0000256" key="2">
    <source>
        <dbReference type="ARBA" id="ARBA00022692"/>
    </source>
</evidence>
<comment type="subcellular location">
    <subcellularLocation>
        <location evidence="1">Cell membrane</location>
        <topology evidence="1">Multi-pass membrane protein</topology>
    </subcellularLocation>
</comment>
<keyword evidence="9" id="KW-1185">Reference proteome</keyword>
<dbReference type="GO" id="GO:0046943">
    <property type="term" value="F:carboxylic acid transmembrane transporter activity"/>
    <property type="evidence" value="ECO:0007669"/>
    <property type="project" value="TreeGrafter"/>
</dbReference>
<evidence type="ECO:0000256" key="1">
    <source>
        <dbReference type="ARBA" id="ARBA00004651"/>
    </source>
</evidence>
<protein>
    <submittedName>
        <fullName evidence="8">Aromatic acid/H+ symport family MFS transporter</fullName>
    </submittedName>
</protein>
<feature type="region of interest" description="Disordered" evidence="5">
    <location>
        <begin position="257"/>
        <end position="277"/>
    </location>
</feature>
<dbReference type="EMBL" id="VJZC01000168">
    <property type="protein sequence ID" value="MPY59844.1"/>
    <property type="molecule type" value="Genomic_DNA"/>
</dbReference>
<dbReference type="PROSITE" id="PS00217">
    <property type="entry name" value="SUGAR_TRANSPORT_2"/>
    <property type="match status" value="1"/>
</dbReference>
<dbReference type="CDD" id="cd17365">
    <property type="entry name" value="MFS_PcaK_like"/>
    <property type="match status" value="1"/>
</dbReference>
<keyword evidence="3 6" id="KW-1133">Transmembrane helix</keyword>
<dbReference type="InterPro" id="IPR020846">
    <property type="entry name" value="MFS_dom"/>
</dbReference>
<feature type="transmembrane region" description="Helical" evidence="6">
    <location>
        <begin position="383"/>
        <end position="406"/>
    </location>
</feature>
<keyword evidence="2 6" id="KW-0812">Transmembrane</keyword>
<evidence type="ECO:0000256" key="5">
    <source>
        <dbReference type="SAM" id="MobiDB-lite"/>
    </source>
</evidence>
<dbReference type="OrthoDB" id="9787026at2"/>